<keyword evidence="1" id="KW-0472">Membrane</keyword>
<keyword evidence="1" id="KW-1133">Transmembrane helix</keyword>
<accession>A0A3S0ZAS9</accession>
<evidence type="ECO:0000313" key="3">
    <source>
        <dbReference type="EMBL" id="RUS70652.1"/>
    </source>
</evidence>
<dbReference type="EMBL" id="RQTK01001360">
    <property type="protein sequence ID" value="RUS70652.1"/>
    <property type="molecule type" value="Genomic_DNA"/>
</dbReference>
<feature type="transmembrane region" description="Helical" evidence="1">
    <location>
        <begin position="117"/>
        <end position="142"/>
    </location>
</feature>
<dbReference type="STRING" id="188477.A0A3S0ZAS9"/>
<dbReference type="AlphaFoldDB" id="A0A3S0ZAS9"/>
<feature type="transmembrane region" description="Helical" evidence="1">
    <location>
        <begin position="45"/>
        <end position="65"/>
    </location>
</feature>
<dbReference type="Pfam" id="PF00149">
    <property type="entry name" value="Metallophos"/>
    <property type="match status" value="1"/>
</dbReference>
<dbReference type="PANTHER" id="PTHR31302">
    <property type="entry name" value="TRANSMEMBRANE PROTEIN WITH METALLOPHOSPHOESTERASE DOMAIN-RELATED"/>
    <property type="match status" value="1"/>
</dbReference>
<feature type="transmembrane region" description="Helical" evidence="1">
    <location>
        <begin position="12"/>
        <end position="33"/>
    </location>
</feature>
<protein>
    <recommendedName>
        <fullName evidence="2">Calcineurin-like phosphoesterase domain-containing protein</fullName>
    </recommendedName>
</protein>
<evidence type="ECO:0000313" key="4">
    <source>
        <dbReference type="Proteomes" id="UP000271974"/>
    </source>
</evidence>
<dbReference type="Proteomes" id="UP000271974">
    <property type="component" value="Unassembled WGS sequence"/>
</dbReference>
<keyword evidence="1" id="KW-0812">Transmembrane</keyword>
<dbReference type="SUPFAM" id="SSF56300">
    <property type="entry name" value="Metallo-dependent phosphatases"/>
    <property type="match status" value="1"/>
</dbReference>
<evidence type="ECO:0000256" key="1">
    <source>
        <dbReference type="SAM" id="Phobius"/>
    </source>
</evidence>
<feature type="domain" description="Calcineurin-like phosphoesterase" evidence="2">
    <location>
        <begin position="239"/>
        <end position="414"/>
    </location>
</feature>
<gene>
    <name evidence="3" type="ORF">EGW08_021589</name>
</gene>
<dbReference type="Gene3D" id="3.60.21.10">
    <property type="match status" value="1"/>
</dbReference>
<keyword evidence="4" id="KW-1185">Reference proteome</keyword>
<proteinExistence type="predicted"/>
<feature type="transmembrane region" description="Helical" evidence="1">
    <location>
        <begin position="195"/>
        <end position="215"/>
    </location>
</feature>
<dbReference type="InterPro" id="IPR051158">
    <property type="entry name" value="Metallophosphoesterase_sf"/>
</dbReference>
<dbReference type="CDD" id="cd07385">
    <property type="entry name" value="MPP_YkuE_C"/>
    <property type="match status" value="1"/>
</dbReference>
<dbReference type="OrthoDB" id="783096at2759"/>
<dbReference type="InterPro" id="IPR004843">
    <property type="entry name" value="Calcineurin-like_PHP"/>
</dbReference>
<comment type="caution">
    <text evidence="3">The sequence shown here is derived from an EMBL/GenBank/DDBJ whole genome shotgun (WGS) entry which is preliminary data.</text>
</comment>
<dbReference type="PANTHER" id="PTHR31302:SF0">
    <property type="entry name" value="TRANSMEMBRANE PROTEIN WITH METALLOPHOSPHOESTERASE DOMAIN"/>
    <property type="match status" value="1"/>
</dbReference>
<dbReference type="InterPro" id="IPR029052">
    <property type="entry name" value="Metallo-depent_PP-like"/>
</dbReference>
<evidence type="ECO:0000259" key="2">
    <source>
        <dbReference type="Pfam" id="PF00149"/>
    </source>
</evidence>
<feature type="transmembrane region" description="Helical" evidence="1">
    <location>
        <begin position="148"/>
        <end position="174"/>
    </location>
</feature>
<name>A0A3S0ZAS9_ELYCH</name>
<reference evidence="3 4" key="1">
    <citation type="submission" date="2019-01" db="EMBL/GenBank/DDBJ databases">
        <title>A draft genome assembly of the solar-powered sea slug Elysia chlorotica.</title>
        <authorList>
            <person name="Cai H."/>
            <person name="Li Q."/>
            <person name="Fang X."/>
            <person name="Li J."/>
            <person name="Curtis N.E."/>
            <person name="Altenburger A."/>
            <person name="Shibata T."/>
            <person name="Feng M."/>
            <person name="Maeda T."/>
            <person name="Schwartz J.A."/>
            <person name="Shigenobu S."/>
            <person name="Lundholm N."/>
            <person name="Nishiyama T."/>
            <person name="Yang H."/>
            <person name="Hasebe M."/>
            <person name="Li S."/>
            <person name="Pierce S.K."/>
            <person name="Wang J."/>
        </authorList>
    </citation>
    <scope>NUCLEOTIDE SEQUENCE [LARGE SCALE GENOMIC DNA]</scope>
    <source>
        <strain evidence="3">EC2010</strain>
        <tissue evidence="3">Whole organism of an adult</tissue>
    </source>
</reference>
<dbReference type="GO" id="GO:0016787">
    <property type="term" value="F:hydrolase activity"/>
    <property type="evidence" value="ECO:0007669"/>
    <property type="project" value="InterPro"/>
</dbReference>
<sequence length="475" mass="52582">MALTFATSQKIFAALCGLVLLATVHVIMVKTVSHQTKAVILRGEFVLGMETILVFMSLMIWRTFLPFLKPFSKPNSSVMGPTSKTNGCTYVETFQDLNFGHNFQAQNRKINHVKERFSFLQLILLSYLILCHMSYLTNIFFISKEPHWFAMLAYICLGSYIQLSTSIVIVRILSFFVSLISHSVPPTRKGSGKKLTVIIAVIYTLIATLFGIYTASQPPAVRQVRIPVKDLPNNLEGLSIVQISDIHLGPTVGFTKLNMIVDIVNKENPDLVLLTGDLVDGRVESLRRAAEPLSRVVSKYGNFFVTGNHEYYTGDVDNWFNYLKSLGFTPLHNSNVKIPVKVSGDEGQLCLAGTDDIQADTVGYIGHGFDIASAVKGCAKDQPIVLMAHQPKAAKMALDSNYRVDLVLSGHTHGGQIFPMIVGAYLLNPFYLGLYKYGQDGSHVYVCEGTQYWGIPMRIGTSTEITHITLAKASL</sequence>
<organism evidence="3 4">
    <name type="scientific">Elysia chlorotica</name>
    <name type="common">Eastern emerald elysia</name>
    <name type="synonym">Sea slug</name>
    <dbReference type="NCBI Taxonomy" id="188477"/>
    <lineage>
        <taxon>Eukaryota</taxon>
        <taxon>Metazoa</taxon>
        <taxon>Spiralia</taxon>
        <taxon>Lophotrochozoa</taxon>
        <taxon>Mollusca</taxon>
        <taxon>Gastropoda</taxon>
        <taxon>Heterobranchia</taxon>
        <taxon>Euthyneura</taxon>
        <taxon>Panpulmonata</taxon>
        <taxon>Sacoglossa</taxon>
        <taxon>Placobranchoidea</taxon>
        <taxon>Plakobranchidae</taxon>
        <taxon>Elysia</taxon>
    </lineage>
</organism>